<comment type="cofactor">
    <cofactor evidence="11">
        <name>Mg(2+)</name>
        <dbReference type="ChEBI" id="CHEBI:18420"/>
    </cofactor>
    <text evidence="11">Binds a second Mg(2+) ion via substrate during catalysis.</text>
</comment>
<evidence type="ECO:0000256" key="5">
    <source>
        <dbReference type="ARBA" id="ARBA00022490"/>
    </source>
</evidence>
<feature type="binding site" evidence="11 14">
    <location>
        <position position="242"/>
    </location>
    <ligand>
        <name>Mg(2+)</name>
        <dbReference type="ChEBI" id="CHEBI:18420"/>
    </ligand>
</feature>
<feature type="binding site" evidence="13">
    <location>
        <position position="390"/>
    </location>
    <ligand>
        <name>substrate</name>
    </ligand>
</feature>
<feature type="binding site" evidence="13">
    <location>
        <position position="314"/>
    </location>
    <ligand>
        <name>substrate</name>
    </ligand>
</feature>
<dbReference type="HAMAP" id="MF_00318">
    <property type="entry name" value="Enolase"/>
    <property type="match status" value="1"/>
</dbReference>
<feature type="domain" description="Enolase C-terminal TIM barrel" evidence="15">
    <location>
        <begin position="139"/>
        <end position="427"/>
    </location>
</feature>
<dbReference type="InterPro" id="IPR000941">
    <property type="entry name" value="Enolase"/>
</dbReference>
<name>A0A0A8B4X1_9ACTN</name>
<evidence type="ECO:0000256" key="9">
    <source>
        <dbReference type="ARBA" id="ARBA00023152"/>
    </source>
</evidence>
<keyword evidence="5 11" id="KW-0963">Cytoplasm</keyword>
<evidence type="ECO:0000256" key="4">
    <source>
        <dbReference type="ARBA" id="ARBA00017068"/>
    </source>
</evidence>
<dbReference type="PANTHER" id="PTHR11902">
    <property type="entry name" value="ENOLASE"/>
    <property type="match status" value="1"/>
</dbReference>
<comment type="function">
    <text evidence="11">Catalyzes the reversible conversion of 2-phosphoglycerate (2-PG) into phosphoenolpyruvate (PEP). It is essential for the degradation of carbohydrates via glycolysis.</text>
</comment>
<dbReference type="FunFam" id="3.20.20.120:FF:000001">
    <property type="entry name" value="Enolase"/>
    <property type="match status" value="1"/>
</dbReference>
<proteinExistence type="inferred from homology"/>
<keyword evidence="10 11" id="KW-0456">Lyase</keyword>
<comment type="pathway">
    <text evidence="1 11">Carbohydrate degradation; glycolysis; pyruvate from D-glyceraldehyde 3-phosphate: step 4/5.</text>
</comment>
<feature type="binding site" evidence="11">
    <location>
        <position position="368"/>
    </location>
    <ligand>
        <name>(2R)-2-phosphoglycerate</name>
        <dbReference type="ChEBI" id="CHEBI:58289"/>
    </ligand>
</feature>
<dbReference type="InterPro" id="IPR029017">
    <property type="entry name" value="Enolase-like_N"/>
</dbReference>
<evidence type="ECO:0000313" key="17">
    <source>
        <dbReference type="EMBL" id="AJC12455.1"/>
    </source>
</evidence>
<dbReference type="NCBIfam" id="TIGR01060">
    <property type="entry name" value="eno"/>
    <property type="match status" value="1"/>
</dbReference>
<dbReference type="SFLD" id="SFLDF00002">
    <property type="entry name" value="enolase"/>
    <property type="match status" value="1"/>
</dbReference>
<reference evidence="17 18" key="2">
    <citation type="journal article" date="2015" name="Genome Announc.">
        <title>Complete Genome Sequence of Coriobacteriaceae Strain 68-1-3, a Novel Mucus-Degrading Isolate from the Swine Intestinal Tract.</title>
        <authorList>
            <person name="Looft T."/>
            <person name="Bayles D.O."/>
            <person name="Alt D.P."/>
            <person name="Stanton T.B."/>
        </authorList>
    </citation>
    <scope>NUCLEOTIDE SEQUENCE [LARGE SCALE GENOMIC DNA]</scope>
    <source>
        <strain evidence="17 18">68-1-3</strain>
    </source>
</reference>
<dbReference type="FunFam" id="3.30.390.10:FF:000001">
    <property type="entry name" value="Enolase"/>
    <property type="match status" value="1"/>
</dbReference>
<evidence type="ECO:0000256" key="12">
    <source>
        <dbReference type="PIRSR" id="PIRSR001400-1"/>
    </source>
</evidence>
<dbReference type="SFLD" id="SFLDG00178">
    <property type="entry name" value="enolase"/>
    <property type="match status" value="1"/>
</dbReference>
<keyword evidence="9 11" id="KW-0324">Glycolysis</keyword>
<dbReference type="InterPro" id="IPR020811">
    <property type="entry name" value="Enolase_N"/>
</dbReference>
<dbReference type="SUPFAM" id="SSF51604">
    <property type="entry name" value="Enolase C-terminal domain-like"/>
    <property type="match status" value="1"/>
</dbReference>
<dbReference type="GO" id="GO:0006096">
    <property type="term" value="P:glycolytic process"/>
    <property type="evidence" value="ECO:0007669"/>
    <property type="project" value="UniProtKB-UniRule"/>
</dbReference>
<dbReference type="HOGENOM" id="CLU_031223_2_1_11"/>
<evidence type="ECO:0000256" key="11">
    <source>
        <dbReference type="HAMAP-Rule" id="MF_00318"/>
    </source>
</evidence>
<dbReference type="Pfam" id="PF00113">
    <property type="entry name" value="Enolase_C"/>
    <property type="match status" value="1"/>
</dbReference>
<evidence type="ECO:0000256" key="1">
    <source>
        <dbReference type="ARBA" id="ARBA00005031"/>
    </source>
</evidence>
<dbReference type="GO" id="GO:0000287">
    <property type="term" value="F:magnesium ion binding"/>
    <property type="evidence" value="ECO:0007669"/>
    <property type="project" value="UniProtKB-UniRule"/>
</dbReference>
<dbReference type="SMART" id="SM01192">
    <property type="entry name" value="Enolase_C"/>
    <property type="match status" value="1"/>
</dbReference>
<dbReference type="Gene3D" id="3.30.390.10">
    <property type="entry name" value="Enolase-like, N-terminal domain"/>
    <property type="match status" value="1"/>
</dbReference>
<dbReference type="SUPFAM" id="SSF54826">
    <property type="entry name" value="Enolase N-terminal domain-like"/>
    <property type="match status" value="1"/>
</dbReference>
<evidence type="ECO:0000256" key="3">
    <source>
        <dbReference type="ARBA" id="ARBA00012058"/>
    </source>
</evidence>
<evidence type="ECO:0000256" key="7">
    <source>
        <dbReference type="ARBA" id="ARBA00022723"/>
    </source>
</evidence>
<feature type="active site" description="Proton donor" evidence="11 12">
    <location>
        <position position="205"/>
    </location>
</feature>
<dbReference type="SMART" id="SM01193">
    <property type="entry name" value="Enolase_N"/>
    <property type="match status" value="1"/>
</dbReference>
<dbReference type="GO" id="GO:0005576">
    <property type="term" value="C:extracellular region"/>
    <property type="evidence" value="ECO:0007669"/>
    <property type="project" value="UniProtKB-SubCell"/>
</dbReference>
<dbReference type="InterPro" id="IPR020809">
    <property type="entry name" value="Enolase_CS"/>
</dbReference>
<dbReference type="Pfam" id="PF03952">
    <property type="entry name" value="Enolase_N"/>
    <property type="match status" value="1"/>
</dbReference>
<dbReference type="PRINTS" id="PR00148">
    <property type="entry name" value="ENOLASE"/>
</dbReference>
<comment type="cofactor">
    <cofactor evidence="14">
        <name>Mg(2+)</name>
        <dbReference type="ChEBI" id="CHEBI:18420"/>
    </cofactor>
    <text evidence="14">Mg(2+) is required for catalysis and for stabilizing the dimer.</text>
</comment>
<dbReference type="OrthoDB" id="9804716at2"/>
<dbReference type="PANTHER" id="PTHR11902:SF1">
    <property type="entry name" value="ENOLASE"/>
    <property type="match status" value="1"/>
</dbReference>
<feature type="binding site" evidence="13">
    <location>
        <position position="155"/>
    </location>
    <ligand>
        <name>substrate</name>
    </ligand>
</feature>
<keyword evidence="8 11" id="KW-0460">Magnesium</keyword>
<organism evidence="17 18">
    <name type="scientific">Berryella intestinalis</name>
    <dbReference type="NCBI Taxonomy" id="1531429"/>
    <lineage>
        <taxon>Bacteria</taxon>
        <taxon>Bacillati</taxon>
        <taxon>Actinomycetota</taxon>
        <taxon>Coriobacteriia</taxon>
        <taxon>Eggerthellales</taxon>
        <taxon>Eggerthellaceae</taxon>
        <taxon>Berryella</taxon>
    </lineage>
</organism>
<dbReference type="PIRSF" id="PIRSF001400">
    <property type="entry name" value="Enolase"/>
    <property type="match status" value="1"/>
</dbReference>
<feature type="binding site" evidence="11 14">
    <location>
        <position position="287"/>
    </location>
    <ligand>
        <name>Mg(2+)</name>
        <dbReference type="ChEBI" id="CHEBI:18420"/>
    </ligand>
</feature>
<evidence type="ECO:0000256" key="6">
    <source>
        <dbReference type="ARBA" id="ARBA00022525"/>
    </source>
</evidence>
<dbReference type="GO" id="GO:0000015">
    <property type="term" value="C:phosphopyruvate hydratase complex"/>
    <property type="evidence" value="ECO:0007669"/>
    <property type="project" value="InterPro"/>
</dbReference>
<dbReference type="Gene3D" id="3.20.20.120">
    <property type="entry name" value="Enolase-like C-terminal domain"/>
    <property type="match status" value="1"/>
</dbReference>
<dbReference type="EMBL" id="CP009302">
    <property type="protein sequence ID" value="AJC12455.1"/>
    <property type="molecule type" value="Genomic_DNA"/>
</dbReference>
<evidence type="ECO:0000256" key="14">
    <source>
        <dbReference type="PIRSR" id="PIRSR001400-3"/>
    </source>
</evidence>
<dbReference type="InterPro" id="IPR036849">
    <property type="entry name" value="Enolase-like_C_sf"/>
</dbReference>
<feature type="binding site" evidence="11 14">
    <location>
        <position position="314"/>
    </location>
    <ligand>
        <name>Mg(2+)</name>
        <dbReference type="ChEBI" id="CHEBI:18420"/>
    </ligand>
</feature>
<evidence type="ECO:0000256" key="10">
    <source>
        <dbReference type="ARBA" id="ARBA00023239"/>
    </source>
</evidence>
<feature type="active site" description="Proton acceptor" evidence="11 12">
    <location>
        <position position="339"/>
    </location>
</feature>
<evidence type="ECO:0000259" key="15">
    <source>
        <dbReference type="SMART" id="SM01192"/>
    </source>
</evidence>
<feature type="binding site" evidence="13">
    <location>
        <begin position="366"/>
        <end position="369"/>
    </location>
    <ligand>
        <name>substrate</name>
    </ligand>
</feature>
<dbReference type="GO" id="GO:0009986">
    <property type="term" value="C:cell surface"/>
    <property type="evidence" value="ECO:0007669"/>
    <property type="project" value="UniProtKB-SubCell"/>
</dbReference>
<dbReference type="PROSITE" id="PS00164">
    <property type="entry name" value="ENOLASE"/>
    <property type="match status" value="1"/>
</dbReference>
<feature type="binding site" evidence="11">
    <location>
        <position position="390"/>
    </location>
    <ligand>
        <name>(2R)-2-phosphoglycerate</name>
        <dbReference type="ChEBI" id="CHEBI:58289"/>
    </ligand>
</feature>
<comment type="catalytic activity">
    <reaction evidence="11">
        <text>(2R)-2-phosphoglycerate = phosphoenolpyruvate + H2O</text>
        <dbReference type="Rhea" id="RHEA:10164"/>
        <dbReference type="ChEBI" id="CHEBI:15377"/>
        <dbReference type="ChEBI" id="CHEBI:58289"/>
        <dbReference type="ChEBI" id="CHEBI:58702"/>
        <dbReference type="EC" id="4.2.1.11"/>
    </reaction>
</comment>
<dbReference type="EC" id="4.2.1.11" evidence="3 11"/>
<comment type="similarity">
    <text evidence="2 11">Belongs to the enolase family.</text>
</comment>
<evidence type="ECO:0000313" key="18">
    <source>
        <dbReference type="Proteomes" id="UP000031121"/>
    </source>
</evidence>
<dbReference type="RefSeq" id="WP_039689768.1">
    <property type="nucleotide sequence ID" value="NZ_CP009302.1"/>
</dbReference>
<feature type="binding site" evidence="11">
    <location>
        <position position="369"/>
    </location>
    <ligand>
        <name>(2R)-2-phosphoglycerate</name>
        <dbReference type="ChEBI" id="CHEBI:58289"/>
    </ligand>
</feature>
<dbReference type="InterPro" id="IPR020810">
    <property type="entry name" value="Enolase_C"/>
</dbReference>
<dbReference type="STRING" id="1531429.JI75_07045"/>
<dbReference type="AlphaFoldDB" id="A0A0A8B4X1"/>
<comment type="subcellular location">
    <subcellularLocation>
        <location evidence="11">Cytoplasm</location>
    </subcellularLocation>
    <subcellularLocation>
        <location evidence="11">Secreted</location>
    </subcellularLocation>
    <subcellularLocation>
        <location evidence="11">Cell surface</location>
    </subcellularLocation>
    <text evidence="11">Fractions of enolase are present in both the cytoplasm and on the cell surface.</text>
</comment>
<keyword evidence="7 11" id="KW-0479">Metal-binding</keyword>
<feature type="binding site" evidence="13">
    <location>
        <position position="164"/>
    </location>
    <ligand>
        <name>substrate</name>
    </ligand>
</feature>
<feature type="domain" description="Enolase N-terminal" evidence="16">
    <location>
        <begin position="4"/>
        <end position="134"/>
    </location>
</feature>
<dbReference type="Proteomes" id="UP000031121">
    <property type="component" value="Chromosome"/>
</dbReference>
<reference evidence="18" key="1">
    <citation type="submission" date="2014-08" db="EMBL/GenBank/DDBJ databases">
        <title>Coriobacteriaceae sp. complete genome.</title>
        <authorList>
            <person name="Looft T."/>
            <person name="Bayles D.O."/>
            <person name="Stanton T.B."/>
        </authorList>
    </citation>
    <scope>NUCLEOTIDE SEQUENCE [LARGE SCALE GENOMIC DNA]</scope>
    <source>
        <strain evidence="18">68-1-3</strain>
    </source>
</reference>
<keyword evidence="6 11" id="KW-0964">Secreted</keyword>
<dbReference type="GO" id="GO:0004634">
    <property type="term" value="F:phosphopyruvate hydratase activity"/>
    <property type="evidence" value="ECO:0007669"/>
    <property type="project" value="UniProtKB-UniRule"/>
</dbReference>
<evidence type="ECO:0000256" key="2">
    <source>
        <dbReference type="ARBA" id="ARBA00009604"/>
    </source>
</evidence>
<feature type="binding site" evidence="13">
    <location>
        <position position="287"/>
    </location>
    <ligand>
        <name>substrate</name>
    </ligand>
</feature>
<feature type="binding site" evidence="11">
    <location>
        <position position="163"/>
    </location>
    <ligand>
        <name>(2R)-2-phosphoglycerate</name>
        <dbReference type="ChEBI" id="CHEBI:58289"/>
    </ligand>
</feature>
<sequence>MSIIIDVYGREVLDSRGNPTVEVEVTLDDGSFGRAMVPSGASTGAFEAVELRDGDKGRYLGKGVLTAVNNVNTDIAGELIGFEATDQRAIDEALLELDGTDNKGRLGANAILGVSLATARAAAESSALPLYKYVGGVNAYELPTPMMNILNGGVHADNNVDFQEFMIMPVGASTFAEGLRWCAEIYHTLKKVLHDAGLGGGVGDEGGFAPNFTTNEEPLQYIVRACEAAGYQPGSDILFAMDPASTEFYDADKQRYVLAGEGRELTSDEMVDYWAALVEKYPIVSIEDGMAEEDWDGWKKLTDRIGGKVQLVGDDLFVTNSERLAKGIELGCANAILIKVNQIGSLTETLDAIQMAKQAGYACVMSHRSGETEDTTIADLSVALNTGQIKTGAPCRSDRVAKYNQLIRIEEELDTQARYAGRLAFYNIECE</sequence>
<gene>
    <name evidence="11 17" type="primary">eno</name>
    <name evidence="17" type="ORF">JI75_07045</name>
</gene>
<dbReference type="UniPathway" id="UPA00109">
    <property type="reaction ID" value="UER00187"/>
</dbReference>
<dbReference type="CDD" id="cd03313">
    <property type="entry name" value="enolase"/>
    <property type="match status" value="1"/>
</dbReference>
<dbReference type="SFLD" id="SFLDS00001">
    <property type="entry name" value="Enolase"/>
    <property type="match status" value="1"/>
</dbReference>
<keyword evidence="18" id="KW-1185">Reference proteome</keyword>
<accession>A0A0A8B4X1</accession>
<dbReference type="KEGG" id="cbac:JI75_07045"/>
<evidence type="ECO:0000256" key="8">
    <source>
        <dbReference type="ARBA" id="ARBA00022842"/>
    </source>
</evidence>
<evidence type="ECO:0000256" key="13">
    <source>
        <dbReference type="PIRSR" id="PIRSR001400-2"/>
    </source>
</evidence>
<feature type="binding site" evidence="11">
    <location>
        <position position="339"/>
    </location>
    <ligand>
        <name>(2R)-2-phosphoglycerate</name>
        <dbReference type="ChEBI" id="CHEBI:58289"/>
    </ligand>
</feature>
<protein>
    <recommendedName>
        <fullName evidence="4 11">Enolase</fullName>
        <ecNumber evidence="3 11">4.2.1.11</ecNumber>
    </recommendedName>
    <alternativeName>
        <fullName evidence="11">2-phospho-D-glycerate hydro-lyase</fullName>
    </alternativeName>
    <alternativeName>
        <fullName evidence="11">2-phosphoglycerate dehydratase</fullName>
    </alternativeName>
</protein>
<evidence type="ECO:0000259" key="16">
    <source>
        <dbReference type="SMART" id="SM01193"/>
    </source>
</evidence>